<evidence type="ECO:0000256" key="2">
    <source>
        <dbReference type="ARBA" id="ARBA00022692"/>
    </source>
</evidence>
<keyword evidence="4 7" id="KW-0472">Membrane</keyword>
<keyword evidence="2 7" id="KW-0812">Transmembrane</keyword>
<gene>
    <name evidence="8" type="ORF">EGW08_019917</name>
</gene>
<evidence type="ECO:0000256" key="6">
    <source>
        <dbReference type="SAM" id="MobiDB-lite"/>
    </source>
</evidence>
<dbReference type="PANTHER" id="PTHR31872:SF4">
    <property type="entry name" value="TRANSMEMBRANE PROTEIN 179"/>
    <property type="match status" value="1"/>
</dbReference>
<comment type="similarity">
    <text evidence="5">Belongs to the TMEM179 family.</text>
</comment>
<evidence type="ECO:0000256" key="1">
    <source>
        <dbReference type="ARBA" id="ARBA00004141"/>
    </source>
</evidence>
<name>A0A433SSS3_ELYCH</name>
<evidence type="ECO:0000256" key="4">
    <source>
        <dbReference type="ARBA" id="ARBA00023136"/>
    </source>
</evidence>
<evidence type="ECO:0000256" key="5">
    <source>
        <dbReference type="ARBA" id="ARBA00093776"/>
    </source>
</evidence>
<reference evidence="8 9" key="1">
    <citation type="submission" date="2019-01" db="EMBL/GenBank/DDBJ databases">
        <title>A draft genome assembly of the solar-powered sea slug Elysia chlorotica.</title>
        <authorList>
            <person name="Cai H."/>
            <person name="Li Q."/>
            <person name="Fang X."/>
            <person name="Li J."/>
            <person name="Curtis N.E."/>
            <person name="Altenburger A."/>
            <person name="Shibata T."/>
            <person name="Feng M."/>
            <person name="Maeda T."/>
            <person name="Schwartz J.A."/>
            <person name="Shigenobu S."/>
            <person name="Lundholm N."/>
            <person name="Nishiyama T."/>
            <person name="Yang H."/>
            <person name="Hasebe M."/>
            <person name="Li S."/>
            <person name="Pierce S.K."/>
            <person name="Wang J."/>
        </authorList>
    </citation>
    <scope>NUCLEOTIDE SEQUENCE [LARGE SCALE GENOMIC DNA]</scope>
    <source>
        <strain evidence="8">EC2010</strain>
        <tissue evidence="8">Whole organism of an adult</tissue>
    </source>
</reference>
<keyword evidence="9" id="KW-1185">Reference proteome</keyword>
<feature type="transmembrane region" description="Helical" evidence="7">
    <location>
        <begin position="17"/>
        <end position="37"/>
    </location>
</feature>
<protein>
    <recommendedName>
        <fullName evidence="10">MARVEL domain-containing protein</fullName>
    </recommendedName>
</protein>
<dbReference type="OrthoDB" id="6423876at2759"/>
<dbReference type="Pfam" id="PF26158">
    <property type="entry name" value="Claudin_TMEM179-179B"/>
    <property type="match status" value="1"/>
</dbReference>
<keyword evidence="3 7" id="KW-1133">Transmembrane helix</keyword>
<feature type="transmembrane region" description="Helical" evidence="7">
    <location>
        <begin position="66"/>
        <end position="90"/>
    </location>
</feature>
<dbReference type="EMBL" id="RQTK01001081">
    <property type="protein sequence ID" value="RUS72325.1"/>
    <property type="molecule type" value="Genomic_DNA"/>
</dbReference>
<evidence type="ECO:0000313" key="9">
    <source>
        <dbReference type="Proteomes" id="UP000271974"/>
    </source>
</evidence>
<comment type="subcellular location">
    <subcellularLocation>
        <location evidence="1">Membrane</location>
        <topology evidence="1">Multi-pass membrane protein</topology>
    </subcellularLocation>
</comment>
<organism evidence="8 9">
    <name type="scientific">Elysia chlorotica</name>
    <name type="common">Eastern emerald elysia</name>
    <name type="synonym">Sea slug</name>
    <dbReference type="NCBI Taxonomy" id="188477"/>
    <lineage>
        <taxon>Eukaryota</taxon>
        <taxon>Metazoa</taxon>
        <taxon>Spiralia</taxon>
        <taxon>Lophotrochozoa</taxon>
        <taxon>Mollusca</taxon>
        <taxon>Gastropoda</taxon>
        <taxon>Heterobranchia</taxon>
        <taxon>Euthyneura</taxon>
        <taxon>Panpulmonata</taxon>
        <taxon>Sacoglossa</taxon>
        <taxon>Placobranchoidea</taxon>
        <taxon>Plakobranchidae</taxon>
        <taxon>Elysia</taxon>
    </lineage>
</organism>
<proteinExistence type="inferred from homology"/>
<evidence type="ECO:0000256" key="7">
    <source>
        <dbReference type="SAM" id="Phobius"/>
    </source>
</evidence>
<accession>A0A433SSS3</accession>
<feature type="region of interest" description="Disordered" evidence="6">
    <location>
        <begin position="193"/>
        <end position="223"/>
    </location>
</feature>
<evidence type="ECO:0000313" key="8">
    <source>
        <dbReference type="EMBL" id="RUS72325.1"/>
    </source>
</evidence>
<sequence>MGILDLLNEPLLLRLRIVTYAVLIFFSFFIFIGAAVMKDKFEFKCPLYSDVRTGQDGTVSSCNYPMAIAIIFQLLYLLFRVAILILFFLGKFNKDMFFFSDVMELVFEIIDCIAFFLTFIGACILSAGHNSACDGQYNEYYCDHVADWISPSRAAQAGAWISTFAWLFIAIVGFLTLMRAGKIPCLAGGVSGPSAGSGQAAPDGGQNPPMQTPPNNPDDMPKY</sequence>
<dbReference type="InterPro" id="IPR029673">
    <property type="entry name" value="TMEM179"/>
</dbReference>
<evidence type="ECO:0000256" key="3">
    <source>
        <dbReference type="ARBA" id="ARBA00022989"/>
    </source>
</evidence>
<feature type="transmembrane region" description="Helical" evidence="7">
    <location>
        <begin position="157"/>
        <end position="177"/>
    </location>
</feature>
<dbReference type="AlphaFoldDB" id="A0A433SSS3"/>
<feature type="compositionally biased region" description="Low complexity" evidence="6">
    <location>
        <begin position="193"/>
        <end position="209"/>
    </location>
</feature>
<dbReference type="PANTHER" id="PTHR31872">
    <property type="entry name" value="TRANSMEMBRANE PROTEIN 179"/>
    <property type="match status" value="1"/>
</dbReference>
<evidence type="ECO:0008006" key="10">
    <source>
        <dbReference type="Google" id="ProtNLM"/>
    </source>
</evidence>
<dbReference type="Proteomes" id="UP000271974">
    <property type="component" value="Unassembled WGS sequence"/>
</dbReference>
<feature type="transmembrane region" description="Helical" evidence="7">
    <location>
        <begin position="102"/>
        <end position="127"/>
    </location>
</feature>
<dbReference type="InterPro" id="IPR059010">
    <property type="entry name" value="TMEM179-179B"/>
</dbReference>
<comment type="caution">
    <text evidence="8">The sequence shown here is derived from an EMBL/GenBank/DDBJ whole genome shotgun (WGS) entry which is preliminary data.</text>
</comment>